<protein>
    <recommendedName>
        <fullName evidence="3">histidine kinase</fullName>
        <ecNumber evidence="3">2.7.13.3</ecNumber>
    </recommendedName>
</protein>
<evidence type="ECO:0000259" key="15">
    <source>
        <dbReference type="PROSITE" id="PS50109"/>
    </source>
</evidence>
<dbReference type="InterPro" id="IPR036097">
    <property type="entry name" value="HisK_dim/P_sf"/>
</dbReference>
<keyword evidence="4" id="KW-1003">Cell membrane</keyword>
<evidence type="ECO:0000256" key="11">
    <source>
        <dbReference type="ARBA" id="ARBA00022989"/>
    </source>
</evidence>
<dbReference type="CDD" id="cd00082">
    <property type="entry name" value="HisKA"/>
    <property type="match status" value="1"/>
</dbReference>
<dbReference type="Pfam" id="PF00512">
    <property type="entry name" value="HisKA"/>
    <property type="match status" value="1"/>
</dbReference>
<dbReference type="Pfam" id="PF00672">
    <property type="entry name" value="HAMP"/>
    <property type="match status" value="1"/>
</dbReference>
<dbReference type="InterPro" id="IPR003661">
    <property type="entry name" value="HisK_dim/P_dom"/>
</dbReference>
<dbReference type="Gene3D" id="6.10.340.10">
    <property type="match status" value="1"/>
</dbReference>
<keyword evidence="7 14" id="KW-0812">Transmembrane</keyword>
<reference evidence="17" key="1">
    <citation type="submission" date="2020-12" db="EMBL/GenBank/DDBJ databases">
        <title>Clostridium thailandense sp. nov., a novel acetogenic bacterium isolated from peat land soil in Thailand.</title>
        <authorList>
            <person name="Chaikitkaew S."/>
            <person name="Birkeland N.K."/>
        </authorList>
    </citation>
    <scope>NUCLEOTIDE SEQUENCE</scope>
    <source>
        <strain evidence="17">DSM 17425</strain>
    </source>
</reference>
<dbReference type="InterPro" id="IPR004358">
    <property type="entry name" value="Sig_transdc_His_kin-like_C"/>
</dbReference>
<keyword evidence="18" id="KW-1185">Reference proteome</keyword>
<keyword evidence="8" id="KW-0547">Nucleotide-binding</keyword>
<dbReference type="CDD" id="cd06225">
    <property type="entry name" value="HAMP"/>
    <property type="match status" value="1"/>
</dbReference>
<evidence type="ECO:0000256" key="6">
    <source>
        <dbReference type="ARBA" id="ARBA00022679"/>
    </source>
</evidence>
<evidence type="ECO:0000256" key="4">
    <source>
        <dbReference type="ARBA" id="ARBA00022475"/>
    </source>
</evidence>
<keyword evidence="6" id="KW-0808">Transferase</keyword>
<dbReference type="CDD" id="cd00075">
    <property type="entry name" value="HATPase"/>
    <property type="match status" value="1"/>
</dbReference>
<dbReference type="Gene3D" id="1.10.287.130">
    <property type="match status" value="1"/>
</dbReference>
<dbReference type="PRINTS" id="PR00344">
    <property type="entry name" value="BCTRLSENSOR"/>
</dbReference>
<dbReference type="GO" id="GO:0000155">
    <property type="term" value="F:phosphorelay sensor kinase activity"/>
    <property type="evidence" value="ECO:0007669"/>
    <property type="project" value="InterPro"/>
</dbReference>
<comment type="caution">
    <text evidence="17">The sequence shown here is derived from an EMBL/GenBank/DDBJ whole genome shotgun (WGS) entry which is preliminary data.</text>
</comment>
<dbReference type="InterPro" id="IPR036890">
    <property type="entry name" value="HATPase_C_sf"/>
</dbReference>
<dbReference type="SMART" id="SM00387">
    <property type="entry name" value="HATPase_c"/>
    <property type="match status" value="1"/>
</dbReference>
<keyword evidence="9 17" id="KW-0418">Kinase</keyword>
<dbReference type="Proteomes" id="UP000622687">
    <property type="component" value="Unassembled WGS sequence"/>
</dbReference>
<gene>
    <name evidence="17" type="ORF">I6U51_06440</name>
</gene>
<keyword evidence="5" id="KW-0597">Phosphoprotein</keyword>
<dbReference type="PANTHER" id="PTHR45528">
    <property type="entry name" value="SENSOR HISTIDINE KINASE CPXA"/>
    <property type="match status" value="1"/>
</dbReference>
<accession>A0A934HQ94</accession>
<feature type="domain" description="Histidine kinase" evidence="15">
    <location>
        <begin position="244"/>
        <end position="480"/>
    </location>
</feature>
<feature type="domain" description="HAMP" evidence="16">
    <location>
        <begin position="178"/>
        <end position="229"/>
    </location>
</feature>
<feature type="transmembrane region" description="Helical" evidence="14">
    <location>
        <begin position="6"/>
        <end position="29"/>
    </location>
</feature>
<dbReference type="Gene3D" id="3.30.565.10">
    <property type="entry name" value="Histidine kinase-like ATPase, C-terminal domain"/>
    <property type="match status" value="1"/>
</dbReference>
<dbReference type="EMBL" id="JAEEGB010000006">
    <property type="protein sequence ID" value="MBI6872345.1"/>
    <property type="molecule type" value="Genomic_DNA"/>
</dbReference>
<dbReference type="InterPro" id="IPR005467">
    <property type="entry name" value="His_kinase_dom"/>
</dbReference>
<dbReference type="PROSITE" id="PS50885">
    <property type="entry name" value="HAMP"/>
    <property type="match status" value="1"/>
</dbReference>
<dbReference type="PROSITE" id="PS50109">
    <property type="entry name" value="HIS_KIN"/>
    <property type="match status" value="1"/>
</dbReference>
<dbReference type="InterPro" id="IPR003660">
    <property type="entry name" value="HAMP_dom"/>
</dbReference>
<dbReference type="SUPFAM" id="SSF55874">
    <property type="entry name" value="ATPase domain of HSP90 chaperone/DNA topoisomerase II/histidine kinase"/>
    <property type="match status" value="1"/>
</dbReference>
<keyword evidence="11 14" id="KW-1133">Transmembrane helix</keyword>
<dbReference type="GO" id="GO:0005886">
    <property type="term" value="C:plasma membrane"/>
    <property type="evidence" value="ECO:0007669"/>
    <property type="project" value="UniProtKB-SubCell"/>
</dbReference>
<keyword evidence="12" id="KW-0902">Two-component regulatory system</keyword>
<evidence type="ECO:0000256" key="10">
    <source>
        <dbReference type="ARBA" id="ARBA00022840"/>
    </source>
</evidence>
<evidence type="ECO:0000313" key="17">
    <source>
        <dbReference type="EMBL" id="MBI6872345.1"/>
    </source>
</evidence>
<dbReference type="Pfam" id="PF02518">
    <property type="entry name" value="HATPase_c"/>
    <property type="match status" value="1"/>
</dbReference>
<evidence type="ECO:0000256" key="7">
    <source>
        <dbReference type="ARBA" id="ARBA00022692"/>
    </source>
</evidence>
<dbReference type="SMART" id="SM00304">
    <property type="entry name" value="HAMP"/>
    <property type="match status" value="1"/>
</dbReference>
<evidence type="ECO:0000256" key="1">
    <source>
        <dbReference type="ARBA" id="ARBA00000085"/>
    </source>
</evidence>
<evidence type="ECO:0000256" key="9">
    <source>
        <dbReference type="ARBA" id="ARBA00022777"/>
    </source>
</evidence>
<evidence type="ECO:0000259" key="16">
    <source>
        <dbReference type="PROSITE" id="PS50885"/>
    </source>
</evidence>
<evidence type="ECO:0000256" key="5">
    <source>
        <dbReference type="ARBA" id="ARBA00022553"/>
    </source>
</evidence>
<name>A0A934HQ94_9CLOT</name>
<keyword evidence="13 14" id="KW-0472">Membrane</keyword>
<dbReference type="InterPro" id="IPR050398">
    <property type="entry name" value="HssS/ArlS-like"/>
</dbReference>
<keyword evidence="10" id="KW-0067">ATP-binding</keyword>
<dbReference type="AlphaFoldDB" id="A0A934HQ94"/>
<evidence type="ECO:0000313" key="18">
    <source>
        <dbReference type="Proteomes" id="UP000622687"/>
    </source>
</evidence>
<organism evidence="17 18">
    <name type="scientific">Clostridium aciditolerans</name>
    <dbReference type="NCBI Taxonomy" id="339861"/>
    <lineage>
        <taxon>Bacteria</taxon>
        <taxon>Bacillati</taxon>
        <taxon>Bacillota</taxon>
        <taxon>Clostridia</taxon>
        <taxon>Eubacteriales</taxon>
        <taxon>Clostridiaceae</taxon>
        <taxon>Clostridium</taxon>
    </lineage>
</organism>
<comment type="subcellular location">
    <subcellularLocation>
        <location evidence="2">Cell membrane</location>
        <topology evidence="2">Multi-pass membrane protein</topology>
    </subcellularLocation>
</comment>
<sequence>MKLKKWLILSHLAVMLTPILISILLYNLISSYHKKVELNDYINALSRFKVYEEKLNNPKLYTDFTIKNTILNVEDKNTIQISMYNSNGQKLYSSDDSIIYTKSKEDLYSNLYKITTGYKAYTLKKPVFNENVLVGFYEITIARQNFIEGVNIKTIMAAVCFVITLTAVFIIIIILLNKKFNKPINLLIDGMSKFAEGDESYIKYENKDEIGELITHFNIMKKDLEEKRKTIELEQKSKEYMISAISHDLKTPLTSIRAYAESMYNDTDLNISKIKSRSSVILNKSDYMKKMIDDLMIYTLLTSDYKMDFVEVEGNEFFEMLFSGYNKTCEENNINLHVEICIQGIYKVDVTQMMRVADNLITNAIRYTPVKGHIWIAIFSLDKSFPEWLESEFKDELKLWKNSGCIIIVKNEGSSIQKEESEKIFMPFYQTDDSRNKTSESGVGLGLSIVNLVLQKHGGELKVFSEKNITTFACWIPQTL</sequence>
<dbReference type="RefSeq" id="WP_211141852.1">
    <property type="nucleotide sequence ID" value="NZ_JAEEGB010000006.1"/>
</dbReference>
<evidence type="ECO:0000256" key="12">
    <source>
        <dbReference type="ARBA" id="ARBA00023012"/>
    </source>
</evidence>
<dbReference type="SMART" id="SM00388">
    <property type="entry name" value="HisKA"/>
    <property type="match status" value="1"/>
</dbReference>
<proteinExistence type="predicted"/>
<evidence type="ECO:0000256" key="3">
    <source>
        <dbReference type="ARBA" id="ARBA00012438"/>
    </source>
</evidence>
<dbReference type="PANTHER" id="PTHR45528:SF1">
    <property type="entry name" value="SENSOR HISTIDINE KINASE CPXA"/>
    <property type="match status" value="1"/>
</dbReference>
<dbReference type="GO" id="GO:0005524">
    <property type="term" value="F:ATP binding"/>
    <property type="evidence" value="ECO:0007669"/>
    <property type="project" value="UniProtKB-KW"/>
</dbReference>
<feature type="transmembrane region" description="Helical" evidence="14">
    <location>
        <begin position="155"/>
        <end position="176"/>
    </location>
</feature>
<dbReference type="InterPro" id="IPR003594">
    <property type="entry name" value="HATPase_dom"/>
</dbReference>
<evidence type="ECO:0000256" key="8">
    <source>
        <dbReference type="ARBA" id="ARBA00022741"/>
    </source>
</evidence>
<evidence type="ECO:0000256" key="13">
    <source>
        <dbReference type="ARBA" id="ARBA00023136"/>
    </source>
</evidence>
<dbReference type="EC" id="2.7.13.3" evidence="3"/>
<comment type="catalytic activity">
    <reaction evidence="1">
        <text>ATP + protein L-histidine = ADP + protein N-phospho-L-histidine.</text>
        <dbReference type="EC" id="2.7.13.3"/>
    </reaction>
</comment>
<evidence type="ECO:0000256" key="14">
    <source>
        <dbReference type="SAM" id="Phobius"/>
    </source>
</evidence>
<dbReference type="SUPFAM" id="SSF47384">
    <property type="entry name" value="Homodimeric domain of signal transducing histidine kinase"/>
    <property type="match status" value="1"/>
</dbReference>
<dbReference type="SUPFAM" id="SSF158472">
    <property type="entry name" value="HAMP domain-like"/>
    <property type="match status" value="1"/>
</dbReference>
<evidence type="ECO:0000256" key="2">
    <source>
        <dbReference type="ARBA" id="ARBA00004651"/>
    </source>
</evidence>